<name>A0A3D4T229_9CORY</name>
<proteinExistence type="predicted"/>
<comment type="caution">
    <text evidence="1">The sequence shown here is derived from an EMBL/GenBank/DDBJ whole genome shotgun (WGS) entry which is preliminary data.</text>
</comment>
<reference evidence="1 2" key="1">
    <citation type="journal article" date="2018" name="Nat. Biotechnol.">
        <title>A standardized bacterial taxonomy based on genome phylogeny substantially revises the tree of life.</title>
        <authorList>
            <person name="Parks D.H."/>
            <person name="Chuvochina M."/>
            <person name="Waite D.W."/>
            <person name="Rinke C."/>
            <person name="Skarshewski A."/>
            <person name="Chaumeil P.A."/>
            <person name="Hugenholtz P."/>
        </authorList>
    </citation>
    <scope>NUCLEOTIDE SEQUENCE [LARGE SCALE GENOMIC DNA]</scope>
    <source>
        <strain evidence="1">UBA11247</strain>
    </source>
</reference>
<dbReference type="Gene3D" id="3.50.50.60">
    <property type="entry name" value="FAD/NAD(P)-binding domain"/>
    <property type="match status" value="1"/>
</dbReference>
<accession>A0A3D4T229</accession>
<evidence type="ECO:0000313" key="2">
    <source>
        <dbReference type="Proteomes" id="UP000261739"/>
    </source>
</evidence>
<dbReference type="AlphaFoldDB" id="A0A3D4T229"/>
<dbReference type="InterPro" id="IPR036188">
    <property type="entry name" value="FAD/NAD-bd_sf"/>
</dbReference>
<organism evidence="1 2">
    <name type="scientific">Corynebacterium nuruki</name>
    <dbReference type="NCBI Taxonomy" id="1032851"/>
    <lineage>
        <taxon>Bacteria</taxon>
        <taxon>Bacillati</taxon>
        <taxon>Actinomycetota</taxon>
        <taxon>Actinomycetes</taxon>
        <taxon>Mycobacteriales</taxon>
        <taxon>Corynebacteriaceae</taxon>
        <taxon>Corynebacterium</taxon>
    </lineage>
</organism>
<evidence type="ECO:0000313" key="1">
    <source>
        <dbReference type="EMBL" id="HCT15589.1"/>
    </source>
</evidence>
<gene>
    <name evidence="1" type="ORF">DIW82_12625</name>
</gene>
<sequence length="125" mass="13670">GLDLPEEPEAWVLGPDPADVTDPTLELDLAAAGITTVIWATGYGVDYSWLQVDGVLDTAGRPAHQRGVSPVNGVYFVGLPWLSRRGSSFIWGCWHDAKYVVDEIQIQRGYAAYRPTPATAQETIR</sequence>
<feature type="non-terminal residue" evidence="1">
    <location>
        <position position="1"/>
    </location>
</feature>
<protein>
    <submittedName>
        <fullName evidence="1">FAD-dependent oxidoreductase</fullName>
    </submittedName>
</protein>
<dbReference type="EMBL" id="DQID01000321">
    <property type="protein sequence ID" value="HCT15589.1"/>
    <property type="molecule type" value="Genomic_DNA"/>
</dbReference>
<dbReference type="Proteomes" id="UP000261739">
    <property type="component" value="Unassembled WGS sequence"/>
</dbReference>